<dbReference type="InterPro" id="IPR004861">
    <property type="entry name" value="Siw14-like"/>
</dbReference>
<accession>A0A843XQV6</accession>
<keyword evidence="2" id="KW-1185">Reference proteome</keyword>
<dbReference type="OrthoDB" id="6375174at2759"/>
<dbReference type="EMBL" id="NMUH01011149">
    <property type="protein sequence ID" value="MQM21522.1"/>
    <property type="molecule type" value="Genomic_DNA"/>
</dbReference>
<dbReference type="Gene3D" id="3.90.190.10">
    <property type="entry name" value="Protein tyrosine phosphatase superfamily"/>
    <property type="match status" value="1"/>
</dbReference>
<comment type="caution">
    <text evidence="1">The sequence shown here is derived from an EMBL/GenBank/DDBJ whole genome shotgun (WGS) entry which is preliminary data.</text>
</comment>
<sequence length="73" mass="7668">MADLMAGGVLHLDSSGGNDNAGSVDGIGELRLGSSDEGEPFVNISKDTITVAFRFLLDVRNHPVLIHCKCGKV</sequence>
<evidence type="ECO:0000313" key="2">
    <source>
        <dbReference type="Proteomes" id="UP000652761"/>
    </source>
</evidence>
<dbReference type="Proteomes" id="UP000652761">
    <property type="component" value="Unassembled WGS sequence"/>
</dbReference>
<gene>
    <name evidence="1" type="ORF">Taro_054564</name>
</gene>
<proteinExistence type="predicted"/>
<name>A0A843XQV6_COLES</name>
<reference evidence="1" key="1">
    <citation type="submission" date="2017-07" db="EMBL/GenBank/DDBJ databases">
        <title>Taro Niue Genome Assembly and Annotation.</title>
        <authorList>
            <person name="Atibalentja N."/>
            <person name="Keating K."/>
            <person name="Fields C.J."/>
        </authorList>
    </citation>
    <scope>NUCLEOTIDE SEQUENCE</scope>
    <source>
        <strain evidence="1">Niue_2</strain>
        <tissue evidence="1">Leaf</tissue>
    </source>
</reference>
<dbReference type="InterPro" id="IPR029021">
    <property type="entry name" value="Prot-tyrosine_phosphatase-like"/>
</dbReference>
<evidence type="ECO:0008006" key="3">
    <source>
        <dbReference type="Google" id="ProtNLM"/>
    </source>
</evidence>
<dbReference type="SUPFAM" id="SSF52799">
    <property type="entry name" value="(Phosphotyrosine protein) phosphatases II"/>
    <property type="match status" value="1"/>
</dbReference>
<dbReference type="Pfam" id="PF03162">
    <property type="entry name" value="Y_phosphatase2"/>
    <property type="match status" value="1"/>
</dbReference>
<evidence type="ECO:0000313" key="1">
    <source>
        <dbReference type="EMBL" id="MQM21522.1"/>
    </source>
</evidence>
<organism evidence="1 2">
    <name type="scientific">Colocasia esculenta</name>
    <name type="common">Wild taro</name>
    <name type="synonym">Arum esculentum</name>
    <dbReference type="NCBI Taxonomy" id="4460"/>
    <lineage>
        <taxon>Eukaryota</taxon>
        <taxon>Viridiplantae</taxon>
        <taxon>Streptophyta</taxon>
        <taxon>Embryophyta</taxon>
        <taxon>Tracheophyta</taxon>
        <taxon>Spermatophyta</taxon>
        <taxon>Magnoliopsida</taxon>
        <taxon>Liliopsida</taxon>
        <taxon>Araceae</taxon>
        <taxon>Aroideae</taxon>
        <taxon>Colocasieae</taxon>
        <taxon>Colocasia</taxon>
    </lineage>
</organism>
<dbReference type="AlphaFoldDB" id="A0A843XQV6"/>
<protein>
    <recommendedName>
        <fullName evidence="3">Tyrosine-protein phosphatase domain-containing protein</fullName>
    </recommendedName>
</protein>